<proteinExistence type="predicted"/>
<gene>
    <name evidence="1" type="ORF">Amon01_000516300</name>
</gene>
<dbReference type="OrthoDB" id="5358702at2759"/>
<dbReference type="EMBL" id="BSXU01002745">
    <property type="protein sequence ID" value="GMG39225.1"/>
    <property type="molecule type" value="Genomic_DNA"/>
</dbReference>
<comment type="caution">
    <text evidence="1">The sequence shown here is derived from an EMBL/GenBank/DDBJ whole genome shotgun (WGS) entry which is preliminary data.</text>
</comment>
<accession>A0A9W6YVM2</accession>
<name>A0A9W6YVM2_AMBMO</name>
<evidence type="ECO:0000313" key="1">
    <source>
        <dbReference type="EMBL" id="GMG39225.1"/>
    </source>
</evidence>
<reference evidence="1" key="1">
    <citation type="submission" date="2023-04" db="EMBL/GenBank/DDBJ databases">
        <title>Ambrosiozyma monospora NBRC 1965.</title>
        <authorList>
            <person name="Ichikawa N."/>
            <person name="Sato H."/>
            <person name="Tonouchi N."/>
        </authorList>
    </citation>
    <scope>NUCLEOTIDE SEQUENCE</scope>
    <source>
        <strain evidence="1">NBRC 1965</strain>
    </source>
</reference>
<dbReference type="AlphaFoldDB" id="A0A9W6YVM2"/>
<protein>
    <submittedName>
        <fullName evidence="1">Unnamed protein product</fullName>
    </submittedName>
</protein>
<sequence length="288" mass="33238">MELQLTSQLHELLSRNTTKRLQLIPNSQIEDDPTLTDLFKATTFPNFQDSNTNTLDILISKKQLVKILVECHKVIEDYISSANDLQPSSRSSINTDPSTLYRATLGILLITPEDHRAVELNESMLSTILSNDLISERQHTLDCHFEILSGYLTSTIAKTNKSSSLWLYFKKIVVKLLNNLSSAHEQSFNTAKDELFVNCIEIILHSIKSHPRNYYAGSTLRFIVAILRHFGQFELLRIYYTKILTYLKKDGLKDYSIWLALLQLCVNIDSEEYFIDEYHRLSVLYIKI</sequence>
<keyword evidence="2" id="KW-1185">Reference proteome</keyword>
<evidence type="ECO:0000313" key="2">
    <source>
        <dbReference type="Proteomes" id="UP001165063"/>
    </source>
</evidence>
<dbReference type="Proteomes" id="UP001165063">
    <property type="component" value="Unassembled WGS sequence"/>
</dbReference>
<organism evidence="1 2">
    <name type="scientific">Ambrosiozyma monospora</name>
    <name type="common">Yeast</name>
    <name type="synonym">Endomycopsis monosporus</name>
    <dbReference type="NCBI Taxonomy" id="43982"/>
    <lineage>
        <taxon>Eukaryota</taxon>
        <taxon>Fungi</taxon>
        <taxon>Dikarya</taxon>
        <taxon>Ascomycota</taxon>
        <taxon>Saccharomycotina</taxon>
        <taxon>Pichiomycetes</taxon>
        <taxon>Pichiales</taxon>
        <taxon>Pichiaceae</taxon>
        <taxon>Ambrosiozyma</taxon>
    </lineage>
</organism>